<accession>A0ABW4M188</accession>
<dbReference type="EMBL" id="JBHUEQ010000007">
    <property type="protein sequence ID" value="MFD1745024.1"/>
    <property type="molecule type" value="Genomic_DNA"/>
</dbReference>
<proteinExistence type="predicted"/>
<evidence type="ECO:0000313" key="2">
    <source>
        <dbReference type="Proteomes" id="UP001597322"/>
    </source>
</evidence>
<protein>
    <submittedName>
        <fullName evidence="1">Uncharacterized protein</fullName>
    </submittedName>
</protein>
<gene>
    <name evidence="1" type="ORF">ACFSE1_06055</name>
</gene>
<dbReference type="Proteomes" id="UP001597322">
    <property type="component" value="Unassembled WGS sequence"/>
</dbReference>
<keyword evidence="2" id="KW-1185">Reference proteome</keyword>
<name>A0ABW4M188_9HYPH</name>
<evidence type="ECO:0000313" key="1">
    <source>
        <dbReference type="EMBL" id="MFD1745024.1"/>
    </source>
</evidence>
<comment type="caution">
    <text evidence="1">The sequence shown here is derived from an EMBL/GenBank/DDBJ whole genome shotgun (WGS) entry which is preliminary data.</text>
</comment>
<organism evidence="1 2">
    <name type="scientific">Rhizobium helianthi</name>
    <dbReference type="NCBI Taxonomy" id="1132695"/>
    <lineage>
        <taxon>Bacteria</taxon>
        <taxon>Pseudomonadati</taxon>
        <taxon>Pseudomonadota</taxon>
        <taxon>Alphaproteobacteria</taxon>
        <taxon>Hyphomicrobiales</taxon>
        <taxon>Rhizobiaceae</taxon>
        <taxon>Rhizobium/Agrobacterium group</taxon>
        <taxon>Rhizobium</taxon>
    </lineage>
</organism>
<dbReference type="RefSeq" id="WP_377397992.1">
    <property type="nucleotide sequence ID" value="NZ_JBHUEQ010000007.1"/>
</dbReference>
<sequence>MFVVLLVIDPTSYELGSPAKPGRFIVERLGDHGYDEICRLLAAEESEEWARQFRDAVDREIEEGRKVQLQVEEIEETNTLRLLRINAIYEYRSVREFLTGVELSNSCNTVSVPKF</sequence>
<reference evidence="2" key="1">
    <citation type="journal article" date="2019" name="Int. J. Syst. Evol. Microbiol.">
        <title>The Global Catalogue of Microorganisms (GCM) 10K type strain sequencing project: providing services to taxonomists for standard genome sequencing and annotation.</title>
        <authorList>
            <consortium name="The Broad Institute Genomics Platform"/>
            <consortium name="The Broad Institute Genome Sequencing Center for Infectious Disease"/>
            <person name="Wu L."/>
            <person name="Ma J."/>
        </authorList>
    </citation>
    <scope>NUCLEOTIDE SEQUENCE [LARGE SCALE GENOMIC DNA]</scope>
    <source>
        <strain evidence="2">CG52</strain>
    </source>
</reference>